<keyword evidence="3 11" id="KW-0820">tRNA-binding</keyword>
<comment type="cofactor">
    <cofactor evidence="11">
        <name>Zn(2+)</name>
        <dbReference type="ChEBI" id="CHEBI:29105"/>
    </cofactor>
    <text evidence="11">Binds 1 zinc ion per subunit.</text>
</comment>
<dbReference type="InterPro" id="IPR033911">
    <property type="entry name" value="MetRS_core"/>
</dbReference>
<feature type="domain" description="TRNA-binding" evidence="12">
    <location>
        <begin position="531"/>
        <end position="633"/>
    </location>
</feature>
<keyword evidence="9 11" id="KW-0030">Aminoacyl-tRNA synthetase</keyword>
<dbReference type="Gene3D" id="1.10.730.10">
    <property type="entry name" value="Isoleucyl-tRNA Synthetase, Domain 1"/>
    <property type="match status" value="1"/>
</dbReference>
<dbReference type="SUPFAM" id="SSF50249">
    <property type="entry name" value="Nucleic acid-binding proteins"/>
    <property type="match status" value="1"/>
</dbReference>
<dbReference type="GO" id="GO:0006431">
    <property type="term" value="P:methionyl-tRNA aminoacylation"/>
    <property type="evidence" value="ECO:0007669"/>
    <property type="project" value="UniProtKB-UniRule"/>
</dbReference>
<evidence type="ECO:0000256" key="7">
    <source>
        <dbReference type="ARBA" id="ARBA00022884"/>
    </source>
</evidence>
<keyword evidence="7 11" id="KW-0694">RNA-binding</keyword>
<proteinExistence type="inferred from homology"/>
<dbReference type="InterPro" id="IPR014729">
    <property type="entry name" value="Rossmann-like_a/b/a_fold"/>
</dbReference>
<dbReference type="InterPro" id="IPR014758">
    <property type="entry name" value="Met-tRNA_synth"/>
</dbReference>
<dbReference type="NCBIfam" id="NF001100">
    <property type="entry name" value="PRK00133.1"/>
    <property type="match status" value="1"/>
</dbReference>
<dbReference type="Gene3D" id="2.20.28.20">
    <property type="entry name" value="Methionyl-tRNA synthetase, Zn-domain"/>
    <property type="match status" value="1"/>
</dbReference>
<evidence type="ECO:0000313" key="14">
    <source>
        <dbReference type="Proteomes" id="UP000317158"/>
    </source>
</evidence>
<dbReference type="SUPFAM" id="SSF52374">
    <property type="entry name" value="Nucleotidylyl transferase"/>
    <property type="match status" value="1"/>
</dbReference>
<feature type="binding site" evidence="11">
    <location>
        <position position="155"/>
    </location>
    <ligand>
        <name>Zn(2+)</name>
        <dbReference type="ChEBI" id="CHEBI:29105"/>
    </ligand>
</feature>
<feature type="binding site" evidence="11">
    <location>
        <position position="142"/>
    </location>
    <ligand>
        <name>Zn(2+)</name>
        <dbReference type="ChEBI" id="CHEBI:29105"/>
    </ligand>
</feature>
<dbReference type="AlphaFoldDB" id="A0A520KRK2"/>
<keyword evidence="5 11" id="KW-0547">Nucleotide-binding</keyword>
<dbReference type="InterPro" id="IPR041872">
    <property type="entry name" value="Anticodon_Met"/>
</dbReference>
<dbReference type="InterPro" id="IPR012340">
    <property type="entry name" value="NA-bd_OB-fold"/>
</dbReference>
<dbReference type="InterPro" id="IPR009080">
    <property type="entry name" value="tRNAsynth_Ia_anticodon-bd"/>
</dbReference>
<comment type="caution">
    <text evidence="13">The sequence shown here is derived from an EMBL/GenBank/DDBJ whole genome shotgun (WGS) entry which is preliminary data.</text>
</comment>
<dbReference type="InterPro" id="IPR029038">
    <property type="entry name" value="MetRS_Zn"/>
</dbReference>
<sequence>MKVFIGVAWPYANSYLHLGHIAGAYLPASIFAKYQRLKGNDVLMVSGSDEHGTPIMVTAEKEGKKPSEVAKFYHRENSMVMEALDIGFDLFTETSTENHKRVVQDFLKKLIENGYTYEDFMDEPYCTNEDRFLPDRYVEGTCPYCGYESARGDQCDNCGKLLDPKDLIKPRCRICGGTPEIRQSKHLFFRLSALEKRLIDYIESIKRDLKPNVYNFTINFLRSGLKDRAITRDINWGIEVHLEGYEDKRIYVWFEAVLGYLSAAVEWGDWGRYWKDKDAKHYYFVGKDNIPFHTIIWPGMLIAHGGLKLPDNVPANEYLLASGEKLSKSRGISINVKDLLKVYEPDVIRYYLSSNMPEEKDSEFNFEDFISKNNNELVANLGNFVHRVLTFAKSNFGSVPSGFLELRVKEEIDKAFEDVQKSIDTFHFKEGIRRIMALSSFGNLYFYEKEPWKKIKEDKDECANTIYNAVQIVNALSILLAPYLPFTSRKIRRMLGIRDVDRFEFCEERKEDFTLEKPEILFKKIEDKKFSLEGIELVVGKIEEVKDHPQADKLYILKVNIGNEKRQIVAGLKDYLSAEELLGKSIVLVSNLKHAKLRGIESQGMLLAADAEKSNKVVLIHPENEKKPGTRVGVGYFGLKKSVGIEELKEKGLHVEKGRVLSFNIPLKTEDGAQIIAEIEDGAEIR</sequence>
<dbReference type="InterPro" id="IPR015413">
    <property type="entry name" value="Methionyl/Leucyl_tRNA_Synth"/>
</dbReference>
<dbReference type="Pfam" id="PF19303">
    <property type="entry name" value="Anticodon_3"/>
    <property type="match status" value="1"/>
</dbReference>
<evidence type="ECO:0000256" key="8">
    <source>
        <dbReference type="ARBA" id="ARBA00022917"/>
    </source>
</evidence>
<evidence type="ECO:0000313" key="13">
    <source>
        <dbReference type="EMBL" id="RZN64315.1"/>
    </source>
</evidence>
<dbReference type="Pfam" id="PF09334">
    <property type="entry name" value="tRNA-synt_1g"/>
    <property type="match status" value="1"/>
</dbReference>
<dbReference type="GO" id="GO:0046872">
    <property type="term" value="F:metal ion binding"/>
    <property type="evidence" value="ECO:0007669"/>
    <property type="project" value="UniProtKB-KW"/>
</dbReference>
<dbReference type="InterPro" id="IPR002547">
    <property type="entry name" value="tRNA-bd_dom"/>
</dbReference>
<dbReference type="EC" id="6.1.1.10" evidence="11"/>
<feature type="short sequence motif" description="'KMSKS' region" evidence="11">
    <location>
        <begin position="325"/>
        <end position="329"/>
    </location>
</feature>
<comment type="catalytic activity">
    <reaction evidence="10 11">
        <text>tRNA(Met) + L-methionine + ATP = L-methionyl-tRNA(Met) + AMP + diphosphate</text>
        <dbReference type="Rhea" id="RHEA:13481"/>
        <dbReference type="Rhea" id="RHEA-COMP:9667"/>
        <dbReference type="Rhea" id="RHEA-COMP:9698"/>
        <dbReference type="ChEBI" id="CHEBI:30616"/>
        <dbReference type="ChEBI" id="CHEBI:33019"/>
        <dbReference type="ChEBI" id="CHEBI:57844"/>
        <dbReference type="ChEBI" id="CHEBI:78442"/>
        <dbReference type="ChEBI" id="CHEBI:78530"/>
        <dbReference type="ChEBI" id="CHEBI:456215"/>
        <dbReference type="EC" id="6.1.1.10"/>
    </reaction>
</comment>
<dbReference type="GO" id="GO:0000049">
    <property type="term" value="F:tRNA binding"/>
    <property type="evidence" value="ECO:0007669"/>
    <property type="project" value="UniProtKB-UniRule"/>
</dbReference>
<evidence type="ECO:0000256" key="9">
    <source>
        <dbReference type="ARBA" id="ARBA00023146"/>
    </source>
</evidence>
<dbReference type="SUPFAM" id="SSF47323">
    <property type="entry name" value="Anticodon-binding domain of a subclass of class I aminoacyl-tRNA synthetases"/>
    <property type="match status" value="1"/>
</dbReference>
<dbReference type="Gene3D" id="2.40.50.140">
    <property type="entry name" value="Nucleic acid-binding proteins"/>
    <property type="match status" value="1"/>
</dbReference>
<keyword evidence="8 11" id="KW-0648">Protein biosynthesis</keyword>
<dbReference type="FunFam" id="2.20.28.20:FF:000001">
    <property type="entry name" value="Methionine--tRNA ligase"/>
    <property type="match status" value="1"/>
</dbReference>
<dbReference type="Proteomes" id="UP000317158">
    <property type="component" value="Unassembled WGS sequence"/>
</dbReference>
<evidence type="ECO:0000256" key="6">
    <source>
        <dbReference type="ARBA" id="ARBA00022840"/>
    </source>
</evidence>
<protein>
    <recommendedName>
        <fullName evidence="11">Methionine--tRNA ligase</fullName>
        <ecNumber evidence="11">6.1.1.10</ecNumber>
    </recommendedName>
    <alternativeName>
        <fullName evidence="11">Methionyl-tRNA synthetase</fullName>
        <shortName evidence="11">MetRS</shortName>
    </alternativeName>
</protein>
<comment type="subunit">
    <text evidence="11">Homodimer.</text>
</comment>
<evidence type="ECO:0000256" key="1">
    <source>
        <dbReference type="ARBA" id="ARBA00004496"/>
    </source>
</evidence>
<feature type="binding site" evidence="11">
    <location>
        <position position="328"/>
    </location>
    <ligand>
        <name>ATP</name>
        <dbReference type="ChEBI" id="CHEBI:30616"/>
    </ligand>
</feature>
<dbReference type="Gene3D" id="3.40.50.620">
    <property type="entry name" value="HUPs"/>
    <property type="match status" value="1"/>
</dbReference>
<evidence type="ECO:0000256" key="2">
    <source>
        <dbReference type="ARBA" id="ARBA00022490"/>
    </source>
</evidence>
<keyword evidence="11" id="KW-0862">Zinc</keyword>
<dbReference type="GO" id="GO:0004825">
    <property type="term" value="F:methionine-tRNA ligase activity"/>
    <property type="evidence" value="ECO:0007669"/>
    <property type="project" value="UniProtKB-UniRule"/>
</dbReference>
<feature type="binding site" evidence="11">
    <location>
        <position position="145"/>
    </location>
    <ligand>
        <name>Zn(2+)</name>
        <dbReference type="ChEBI" id="CHEBI:29105"/>
    </ligand>
</feature>
<dbReference type="GO" id="GO:0005524">
    <property type="term" value="F:ATP binding"/>
    <property type="evidence" value="ECO:0007669"/>
    <property type="project" value="UniProtKB-UniRule"/>
</dbReference>
<dbReference type="PANTHER" id="PTHR45765:SF1">
    <property type="entry name" value="METHIONINE--TRNA LIGASE, CYTOPLASMIC"/>
    <property type="match status" value="1"/>
</dbReference>
<dbReference type="EMBL" id="RXIF01000007">
    <property type="protein sequence ID" value="RZN64315.1"/>
    <property type="molecule type" value="Genomic_DNA"/>
</dbReference>
<evidence type="ECO:0000256" key="11">
    <source>
        <dbReference type="HAMAP-Rule" id="MF_00098"/>
    </source>
</evidence>
<feature type="binding site" evidence="11">
    <location>
        <position position="158"/>
    </location>
    <ligand>
        <name>Zn(2+)</name>
        <dbReference type="ChEBI" id="CHEBI:29105"/>
    </ligand>
</feature>
<comment type="function">
    <text evidence="11">Is required not only for elongation of protein synthesis but also for the initiation of all mRNA translation through initiator tRNA(fMet) aminoacylation.</text>
</comment>
<evidence type="ECO:0000256" key="5">
    <source>
        <dbReference type="ARBA" id="ARBA00022741"/>
    </source>
</evidence>
<evidence type="ECO:0000256" key="10">
    <source>
        <dbReference type="ARBA" id="ARBA00047364"/>
    </source>
</evidence>
<dbReference type="CDD" id="cd07957">
    <property type="entry name" value="Anticodon_Ia_Met"/>
    <property type="match status" value="1"/>
</dbReference>
<feature type="short sequence motif" description="'HIGH' region" evidence="11">
    <location>
        <begin position="10"/>
        <end position="20"/>
    </location>
</feature>
<comment type="subcellular location">
    <subcellularLocation>
        <location evidence="1 11">Cytoplasm</location>
    </subcellularLocation>
</comment>
<keyword evidence="2 11" id="KW-0963">Cytoplasm</keyword>
<gene>
    <name evidence="11" type="primary">metG</name>
    <name evidence="13" type="ORF">EF806_04895</name>
</gene>
<dbReference type="HAMAP" id="MF_00098">
    <property type="entry name" value="Met_tRNA_synth_type1"/>
    <property type="match status" value="1"/>
</dbReference>
<dbReference type="SUPFAM" id="SSF57770">
    <property type="entry name" value="Methionyl-tRNA synthetase (MetRS), Zn-domain"/>
    <property type="match status" value="1"/>
</dbReference>
<dbReference type="PANTHER" id="PTHR45765">
    <property type="entry name" value="METHIONINE--TRNA LIGASE"/>
    <property type="match status" value="1"/>
</dbReference>
<dbReference type="GO" id="GO:0005829">
    <property type="term" value="C:cytosol"/>
    <property type="evidence" value="ECO:0007669"/>
    <property type="project" value="TreeGrafter"/>
</dbReference>
<dbReference type="PRINTS" id="PR01041">
    <property type="entry name" value="TRNASYNTHMET"/>
</dbReference>
<dbReference type="PROSITE" id="PS50886">
    <property type="entry name" value="TRBD"/>
    <property type="match status" value="1"/>
</dbReference>
<evidence type="ECO:0000259" key="12">
    <source>
        <dbReference type="PROSITE" id="PS50886"/>
    </source>
</evidence>
<dbReference type="Pfam" id="PF01588">
    <property type="entry name" value="tRNA_bind"/>
    <property type="match status" value="1"/>
</dbReference>
<name>A0A520KRK2_METT2</name>
<reference evidence="13 14" key="1">
    <citation type="journal article" date="2019" name="Nat. Microbiol.">
        <title>Wide diversity of methane and short-chain alkane metabolisms in uncultured archaea.</title>
        <authorList>
            <person name="Borrel G."/>
            <person name="Adam P.S."/>
            <person name="McKay L.J."/>
            <person name="Chen L.X."/>
            <person name="Sierra-Garcia I.N."/>
            <person name="Sieber C.M."/>
            <person name="Letourneur Q."/>
            <person name="Ghozlane A."/>
            <person name="Andersen G.L."/>
            <person name="Li W.J."/>
            <person name="Hallam S.J."/>
            <person name="Muyzer G."/>
            <person name="de Oliveira V.M."/>
            <person name="Inskeep W.P."/>
            <person name="Banfield J.F."/>
            <person name="Gribaldo S."/>
        </authorList>
    </citation>
    <scope>NUCLEOTIDE SEQUENCE [LARGE SCALE GENOMIC DNA]</scope>
    <source>
        <strain evidence="13">NM1a</strain>
    </source>
</reference>
<accession>A0A520KRK2</accession>
<evidence type="ECO:0000256" key="4">
    <source>
        <dbReference type="ARBA" id="ARBA00022598"/>
    </source>
</evidence>
<keyword evidence="11" id="KW-0479">Metal-binding</keyword>
<organism evidence="13 14">
    <name type="scientific">Methanoliparum thermophilum</name>
    <dbReference type="NCBI Taxonomy" id="2491083"/>
    <lineage>
        <taxon>Archaea</taxon>
        <taxon>Methanobacteriati</taxon>
        <taxon>Methanobacteriota</taxon>
        <taxon>Candidatus Methanoliparia</taxon>
        <taxon>Candidatus Methanoliparales</taxon>
        <taxon>Candidatus Methanoliparaceae</taxon>
        <taxon>Candidatus Methanoliparum</taxon>
    </lineage>
</organism>
<keyword evidence="4 11" id="KW-0436">Ligase</keyword>
<dbReference type="InterPro" id="IPR023458">
    <property type="entry name" value="Met-tRNA_ligase_1"/>
</dbReference>
<evidence type="ECO:0000256" key="3">
    <source>
        <dbReference type="ARBA" id="ARBA00022555"/>
    </source>
</evidence>
<comment type="similarity">
    <text evidence="11">Belongs to the class-I aminoacyl-tRNA synthetase family. MetG type 1 subfamily.</text>
</comment>
<keyword evidence="6 11" id="KW-0067">ATP-binding</keyword>
<dbReference type="CDD" id="cd00814">
    <property type="entry name" value="MetRS_core"/>
    <property type="match status" value="1"/>
</dbReference>
<dbReference type="NCBIfam" id="TIGR00398">
    <property type="entry name" value="metG"/>
    <property type="match status" value="1"/>
</dbReference>
<dbReference type="CDD" id="cd02153">
    <property type="entry name" value="tRNA_bindingDomain"/>
    <property type="match status" value="1"/>
</dbReference>